<protein>
    <submittedName>
        <fullName evidence="1">Reverse transcriptase Ty1/copia-type domain-containing protein</fullName>
    </submittedName>
</protein>
<dbReference type="EMBL" id="CM039177">
    <property type="protein sequence ID" value="KAH9699334.1"/>
    <property type="molecule type" value="Genomic_DNA"/>
</dbReference>
<sequence>MSRLKQCLAKEFEIKDLGQFRYFLGMKIARSKEGIVVSQRKYTLDLLKEIGMSGCKPADTPIEANVKLGEVKGGVHVNAGRYQRLVGKLIYLSHTRPDIAFAVSMVSQFMHSPCEEHFEAVFRILRYLKATPGKGLFFGKNQQRGIEVYTDADWAGSITDRRSTSGYCTFIWGNLVTWRSKKQSVVARSSAEAEFRSMAQGVCEVLWLKRVLEELKQPFSLPMRLYCDNKSAISIAHNPVLHDRTKHVEIDRHFIKEKLDEGIICTPFVPTVKQLADVFTKSLMRQPFEFQVSKLGMIDIFAPT</sequence>
<dbReference type="Proteomes" id="UP000829398">
    <property type="component" value="Chromosome 8"/>
</dbReference>
<keyword evidence="1" id="KW-0548">Nucleotidyltransferase</keyword>
<keyword evidence="1" id="KW-0695">RNA-directed DNA polymerase</keyword>
<reference evidence="2" key="1">
    <citation type="journal article" date="2023" name="Hortic. Res.">
        <title>A chromosome-level phased genome enabling allele-level studies in sweet orange: a case study on citrus Huanglongbing tolerance.</title>
        <authorList>
            <person name="Wu B."/>
            <person name="Yu Q."/>
            <person name="Deng Z."/>
            <person name="Duan Y."/>
            <person name="Luo F."/>
            <person name="Gmitter F. Jr."/>
        </authorList>
    </citation>
    <scope>NUCLEOTIDE SEQUENCE [LARGE SCALE GENOMIC DNA]</scope>
    <source>
        <strain evidence="2">cv. Valencia</strain>
    </source>
</reference>
<keyword evidence="2" id="KW-1185">Reference proteome</keyword>
<name>A0ACB8IQ36_CITSI</name>
<evidence type="ECO:0000313" key="2">
    <source>
        <dbReference type="Proteomes" id="UP000829398"/>
    </source>
</evidence>
<keyword evidence="1" id="KW-0808">Transferase</keyword>
<organism evidence="1 2">
    <name type="scientific">Citrus sinensis</name>
    <name type="common">Sweet orange</name>
    <name type="synonym">Citrus aurantium var. sinensis</name>
    <dbReference type="NCBI Taxonomy" id="2711"/>
    <lineage>
        <taxon>Eukaryota</taxon>
        <taxon>Viridiplantae</taxon>
        <taxon>Streptophyta</taxon>
        <taxon>Embryophyta</taxon>
        <taxon>Tracheophyta</taxon>
        <taxon>Spermatophyta</taxon>
        <taxon>Magnoliopsida</taxon>
        <taxon>eudicotyledons</taxon>
        <taxon>Gunneridae</taxon>
        <taxon>Pentapetalae</taxon>
        <taxon>rosids</taxon>
        <taxon>malvids</taxon>
        <taxon>Sapindales</taxon>
        <taxon>Rutaceae</taxon>
        <taxon>Aurantioideae</taxon>
        <taxon>Citrus</taxon>
    </lineage>
</organism>
<gene>
    <name evidence="1" type="ORF">KPL71_024306</name>
</gene>
<comment type="caution">
    <text evidence="1">The sequence shown here is derived from an EMBL/GenBank/DDBJ whole genome shotgun (WGS) entry which is preliminary data.</text>
</comment>
<evidence type="ECO:0000313" key="1">
    <source>
        <dbReference type="EMBL" id="KAH9699334.1"/>
    </source>
</evidence>
<accession>A0ACB8IQ36</accession>
<proteinExistence type="predicted"/>